<dbReference type="Proteomes" id="UP001597024">
    <property type="component" value="Unassembled WGS sequence"/>
</dbReference>
<organism evidence="2 3">
    <name type="scientific">Streptosporangium algeriense</name>
    <dbReference type="NCBI Taxonomy" id="1682748"/>
    <lineage>
        <taxon>Bacteria</taxon>
        <taxon>Bacillati</taxon>
        <taxon>Actinomycetota</taxon>
        <taxon>Actinomycetes</taxon>
        <taxon>Streptosporangiales</taxon>
        <taxon>Streptosporangiaceae</taxon>
        <taxon>Streptosporangium</taxon>
    </lineage>
</organism>
<feature type="compositionally biased region" description="Basic and acidic residues" evidence="1">
    <location>
        <begin position="27"/>
        <end position="43"/>
    </location>
</feature>
<evidence type="ECO:0000313" key="2">
    <source>
        <dbReference type="EMBL" id="MFD0890999.1"/>
    </source>
</evidence>
<feature type="region of interest" description="Disordered" evidence="1">
    <location>
        <begin position="14"/>
        <end position="43"/>
    </location>
</feature>
<name>A0ABW3E6C6_9ACTN</name>
<reference evidence="3" key="1">
    <citation type="journal article" date="2019" name="Int. J. Syst. Evol. Microbiol.">
        <title>The Global Catalogue of Microorganisms (GCM) 10K type strain sequencing project: providing services to taxonomists for standard genome sequencing and annotation.</title>
        <authorList>
            <consortium name="The Broad Institute Genomics Platform"/>
            <consortium name="The Broad Institute Genome Sequencing Center for Infectious Disease"/>
            <person name="Wu L."/>
            <person name="Ma J."/>
        </authorList>
    </citation>
    <scope>NUCLEOTIDE SEQUENCE [LARGE SCALE GENOMIC DNA]</scope>
    <source>
        <strain evidence="3">CCUG 62974</strain>
    </source>
</reference>
<evidence type="ECO:0000256" key="1">
    <source>
        <dbReference type="SAM" id="MobiDB-lite"/>
    </source>
</evidence>
<proteinExistence type="predicted"/>
<keyword evidence="3" id="KW-1185">Reference proteome</keyword>
<sequence length="43" mass="4766">MTQAGSELFAAFRSAVDGLNRPPTGQRARERDRQDPVEHIDLG</sequence>
<comment type="caution">
    <text evidence="2">The sequence shown here is derived from an EMBL/GenBank/DDBJ whole genome shotgun (WGS) entry which is preliminary data.</text>
</comment>
<evidence type="ECO:0000313" key="3">
    <source>
        <dbReference type="Proteomes" id="UP001597024"/>
    </source>
</evidence>
<gene>
    <name evidence="2" type="ORF">ACFQ08_41175</name>
</gene>
<dbReference type="EMBL" id="JBHTHX010002840">
    <property type="protein sequence ID" value="MFD0890999.1"/>
    <property type="molecule type" value="Genomic_DNA"/>
</dbReference>
<protein>
    <submittedName>
        <fullName evidence="2">Uncharacterized protein</fullName>
    </submittedName>
</protein>
<accession>A0ABW3E6C6</accession>